<feature type="transmembrane region" description="Helical" evidence="6">
    <location>
        <begin position="255"/>
        <end position="276"/>
    </location>
</feature>
<evidence type="ECO:0000256" key="6">
    <source>
        <dbReference type="SAM" id="Phobius"/>
    </source>
</evidence>
<dbReference type="InterPro" id="IPR001851">
    <property type="entry name" value="ABC_transp_permease"/>
</dbReference>
<dbReference type="CDD" id="cd06580">
    <property type="entry name" value="TM_PBP1_transp_TpRbsC_like"/>
    <property type="match status" value="1"/>
</dbReference>
<name>A0AAW6U229_9MOLU</name>
<evidence type="ECO:0000256" key="1">
    <source>
        <dbReference type="ARBA" id="ARBA00004651"/>
    </source>
</evidence>
<dbReference type="Proteomes" id="UP001431532">
    <property type="component" value="Unassembled WGS sequence"/>
</dbReference>
<evidence type="ECO:0000256" key="3">
    <source>
        <dbReference type="ARBA" id="ARBA00022692"/>
    </source>
</evidence>
<dbReference type="GO" id="GO:0022857">
    <property type="term" value="F:transmembrane transporter activity"/>
    <property type="evidence" value="ECO:0007669"/>
    <property type="project" value="InterPro"/>
</dbReference>
<evidence type="ECO:0000256" key="5">
    <source>
        <dbReference type="ARBA" id="ARBA00023136"/>
    </source>
</evidence>
<feature type="transmembrane region" description="Helical" evidence="6">
    <location>
        <begin position="124"/>
        <end position="145"/>
    </location>
</feature>
<organism evidence="7 8">
    <name type="scientific">Peloplasma aerotolerans</name>
    <dbReference type="NCBI Taxonomy" id="3044389"/>
    <lineage>
        <taxon>Bacteria</taxon>
        <taxon>Bacillati</taxon>
        <taxon>Mycoplasmatota</taxon>
        <taxon>Mollicutes</taxon>
        <taxon>Acholeplasmatales</taxon>
        <taxon>Acholeplasmataceae</taxon>
        <taxon>Peloplasma</taxon>
    </lineage>
</organism>
<feature type="transmembrane region" description="Helical" evidence="6">
    <location>
        <begin position="154"/>
        <end position="176"/>
    </location>
</feature>
<accession>A0AAW6U229</accession>
<dbReference type="PANTHER" id="PTHR47089:SF1">
    <property type="entry name" value="GUANOSINE ABC TRANSPORTER PERMEASE PROTEIN NUPP"/>
    <property type="match status" value="1"/>
</dbReference>
<feature type="transmembrane region" description="Helical" evidence="6">
    <location>
        <begin position="22"/>
        <end position="43"/>
    </location>
</feature>
<feature type="transmembrane region" description="Helical" evidence="6">
    <location>
        <begin position="296"/>
        <end position="315"/>
    </location>
</feature>
<keyword evidence="4 6" id="KW-1133">Transmembrane helix</keyword>
<feature type="transmembrane region" description="Helical" evidence="6">
    <location>
        <begin position="100"/>
        <end position="118"/>
    </location>
</feature>
<dbReference type="EMBL" id="JASCXW010000001">
    <property type="protein sequence ID" value="MDI6451957.1"/>
    <property type="molecule type" value="Genomic_DNA"/>
</dbReference>
<proteinExistence type="predicted"/>
<gene>
    <name evidence="7" type="ORF">QJ521_00140</name>
</gene>
<keyword evidence="5 6" id="KW-0472">Membrane</keyword>
<evidence type="ECO:0000256" key="4">
    <source>
        <dbReference type="ARBA" id="ARBA00022989"/>
    </source>
</evidence>
<dbReference type="Pfam" id="PF02653">
    <property type="entry name" value="BPD_transp_2"/>
    <property type="match status" value="1"/>
</dbReference>
<evidence type="ECO:0000256" key="2">
    <source>
        <dbReference type="ARBA" id="ARBA00022475"/>
    </source>
</evidence>
<dbReference type="AlphaFoldDB" id="A0AAW6U229"/>
<dbReference type="GO" id="GO:0005886">
    <property type="term" value="C:plasma membrane"/>
    <property type="evidence" value="ECO:0007669"/>
    <property type="project" value="UniProtKB-SubCell"/>
</dbReference>
<keyword evidence="2" id="KW-1003">Cell membrane</keyword>
<sequence length="384" mass="41095">MNNQNQKEVSKFKKHFTSFFRVIKPSLISIGTGLFIGLIIMIIFDPRDAFPALFTLIGGGFIGGIKGVGDMLEMAAPIMLAGLAVAFAFKTGLFNIGASGQMMMGALASLFVGILVQLPPFQHLMLALFVGIVAGAIWGFIPGILKATRHVNEVVASIMMNYIALYIFTTLVTTYLSQGTGSNSTSRPVQISAALPRLSTLFPGSTANIGIFIAIGVIIIAHIIIHKTTLGFSLRASGFSFEGSRYAGMNTKANIVIAMTLSGLFAGLGGSILYLVRGKTIADFHIFTEGFDGISVALLGLGEPIGALFAGLFLANIRMGGFYMQLYSYSRELIDMIVAIIIYSIAITAAIQMLLKRFGYTVKTFVSQKILRRPAPSGGDNDEV</sequence>
<comment type="subcellular location">
    <subcellularLocation>
        <location evidence="1">Cell membrane</location>
        <topology evidence="1">Multi-pass membrane protein</topology>
    </subcellularLocation>
</comment>
<evidence type="ECO:0000313" key="8">
    <source>
        <dbReference type="Proteomes" id="UP001431532"/>
    </source>
</evidence>
<dbReference type="RefSeq" id="WP_282838338.1">
    <property type="nucleotide sequence ID" value="NZ_JASCXW010000001.1"/>
</dbReference>
<evidence type="ECO:0000313" key="7">
    <source>
        <dbReference type="EMBL" id="MDI6451957.1"/>
    </source>
</evidence>
<feature type="transmembrane region" description="Helical" evidence="6">
    <location>
        <begin position="74"/>
        <end position="93"/>
    </location>
</feature>
<dbReference type="PANTHER" id="PTHR47089">
    <property type="entry name" value="ABC TRANSPORTER, PERMEASE PROTEIN"/>
    <property type="match status" value="1"/>
</dbReference>
<keyword evidence="8" id="KW-1185">Reference proteome</keyword>
<comment type="caution">
    <text evidence="7">The sequence shown here is derived from an EMBL/GenBank/DDBJ whole genome shotgun (WGS) entry which is preliminary data.</text>
</comment>
<keyword evidence="3 6" id="KW-0812">Transmembrane</keyword>
<feature type="transmembrane region" description="Helical" evidence="6">
    <location>
        <begin position="336"/>
        <end position="355"/>
    </location>
</feature>
<reference evidence="7" key="1">
    <citation type="submission" date="2023-05" db="EMBL/GenBank/DDBJ databases">
        <title>Mariniplasma microaerophilum sp. nov., a novel anaerobic mollicute isolated from terrestrial mud volcano, Taman Peninsula, Russia.</title>
        <authorList>
            <person name="Khomyakova M.A."/>
            <person name="Merkel A.Y."/>
            <person name="Slobodkin A.I."/>
        </authorList>
    </citation>
    <scope>NUCLEOTIDE SEQUENCE</scope>
    <source>
        <strain evidence="7">M4Ah</strain>
    </source>
</reference>
<protein>
    <submittedName>
        <fullName evidence="7">ABC transporter permease</fullName>
    </submittedName>
</protein>
<feature type="transmembrane region" description="Helical" evidence="6">
    <location>
        <begin position="205"/>
        <end position="225"/>
    </location>
</feature>